<evidence type="ECO:0000313" key="2">
    <source>
        <dbReference type="Proteomes" id="UP000800038"/>
    </source>
</evidence>
<dbReference type="EMBL" id="ML976050">
    <property type="protein sequence ID" value="KAF1941289.1"/>
    <property type="molecule type" value="Genomic_DNA"/>
</dbReference>
<gene>
    <name evidence="1" type="ORF">EJ02DRAFT_492810</name>
</gene>
<accession>A0A6A5SP87</accession>
<feature type="non-terminal residue" evidence="1">
    <location>
        <position position="1"/>
    </location>
</feature>
<dbReference type="OrthoDB" id="3792558at2759"/>
<dbReference type="Proteomes" id="UP000800038">
    <property type="component" value="Unassembled WGS sequence"/>
</dbReference>
<organism evidence="1 2">
    <name type="scientific">Clathrospora elynae</name>
    <dbReference type="NCBI Taxonomy" id="706981"/>
    <lineage>
        <taxon>Eukaryota</taxon>
        <taxon>Fungi</taxon>
        <taxon>Dikarya</taxon>
        <taxon>Ascomycota</taxon>
        <taxon>Pezizomycotina</taxon>
        <taxon>Dothideomycetes</taxon>
        <taxon>Pleosporomycetidae</taxon>
        <taxon>Pleosporales</taxon>
        <taxon>Diademaceae</taxon>
        <taxon>Clathrospora</taxon>
    </lineage>
</organism>
<keyword evidence="2" id="KW-1185">Reference proteome</keyword>
<dbReference type="Gene3D" id="3.30.420.10">
    <property type="entry name" value="Ribonuclease H-like superfamily/Ribonuclease H"/>
    <property type="match status" value="1"/>
</dbReference>
<dbReference type="InterPro" id="IPR036397">
    <property type="entry name" value="RNaseH_sf"/>
</dbReference>
<sequence length="199" mass="23574">ITTKDRNHRKKESWQAIQDGDYSRLPNMSISTLENVMYEADYAQRKPGWKPPLTPAQERECYQWALNHNLDKEKEYDNKGYNFRKVVFTDETPARIREQRGMIRAWCKEDEIYNDNVKKDRKQISAALQFFGAFRYNYKGPCHVYYYETQEEIEAREQALKWENEVTWAQSNSSQMSARAALNVLEEAGINLCHSTQKL</sequence>
<name>A0A6A5SP87_9PLEO</name>
<reference evidence="1" key="1">
    <citation type="journal article" date="2020" name="Stud. Mycol.">
        <title>101 Dothideomycetes genomes: a test case for predicting lifestyles and emergence of pathogens.</title>
        <authorList>
            <person name="Haridas S."/>
            <person name="Albert R."/>
            <person name="Binder M."/>
            <person name="Bloem J."/>
            <person name="Labutti K."/>
            <person name="Salamov A."/>
            <person name="Andreopoulos B."/>
            <person name="Baker S."/>
            <person name="Barry K."/>
            <person name="Bills G."/>
            <person name="Bluhm B."/>
            <person name="Cannon C."/>
            <person name="Castanera R."/>
            <person name="Culley D."/>
            <person name="Daum C."/>
            <person name="Ezra D."/>
            <person name="Gonzalez J."/>
            <person name="Henrissat B."/>
            <person name="Kuo A."/>
            <person name="Liang C."/>
            <person name="Lipzen A."/>
            <person name="Lutzoni F."/>
            <person name="Magnuson J."/>
            <person name="Mondo S."/>
            <person name="Nolan M."/>
            <person name="Ohm R."/>
            <person name="Pangilinan J."/>
            <person name="Park H.-J."/>
            <person name="Ramirez L."/>
            <person name="Alfaro M."/>
            <person name="Sun H."/>
            <person name="Tritt A."/>
            <person name="Yoshinaga Y."/>
            <person name="Zwiers L.-H."/>
            <person name="Turgeon B."/>
            <person name="Goodwin S."/>
            <person name="Spatafora J."/>
            <person name="Crous P."/>
            <person name="Grigoriev I."/>
        </authorList>
    </citation>
    <scope>NUCLEOTIDE SEQUENCE</scope>
    <source>
        <strain evidence="1">CBS 161.51</strain>
    </source>
</reference>
<dbReference type="AlphaFoldDB" id="A0A6A5SP87"/>
<evidence type="ECO:0000313" key="1">
    <source>
        <dbReference type="EMBL" id="KAF1941289.1"/>
    </source>
</evidence>
<proteinExistence type="predicted"/>
<protein>
    <submittedName>
        <fullName evidence="1">Uncharacterized protein</fullName>
    </submittedName>
</protein>
<dbReference type="GO" id="GO:0003676">
    <property type="term" value="F:nucleic acid binding"/>
    <property type="evidence" value="ECO:0007669"/>
    <property type="project" value="InterPro"/>
</dbReference>